<evidence type="ECO:0000259" key="4">
    <source>
        <dbReference type="PROSITE" id="PS50043"/>
    </source>
</evidence>
<protein>
    <submittedName>
        <fullName evidence="5">LuxR family transcriptional regulator</fullName>
    </submittedName>
</protein>
<evidence type="ECO:0000313" key="5">
    <source>
        <dbReference type="EMBL" id="AZQ71522.1"/>
    </source>
</evidence>
<evidence type="ECO:0000256" key="3">
    <source>
        <dbReference type="ARBA" id="ARBA00023163"/>
    </source>
</evidence>
<organism evidence="5 6">
    <name type="scientific">Streptomyces luteoverticillatus</name>
    <name type="common">Streptoverticillium luteoverticillatus</name>
    <dbReference type="NCBI Taxonomy" id="66425"/>
    <lineage>
        <taxon>Bacteria</taxon>
        <taxon>Bacillati</taxon>
        <taxon>Actinomycetota</taxon>
        <taxon>Actinomycetes</taxon>
        <taxon>Kitasatosporales</taxon>
        <taxon>Streptomycetaceae</taxon>
        <taxon>Streptomyces</taxon>
    </lineage>
</organism>
<sequence>MSGLHARDYERMLDLVMAVLEHDDPESLWHLMAGHLQEALGCDTVIFAGIRVAERDGYAQGWAPHSMGPDVSEVIRRRVQQRHPLIAYMEAAGSSPVSVTQICDTWRNSSWYSEARRDYGTTHQLGVPLLGVPGELRAVSLGRRGDFTEHEVAFTARVQPLLLRVDRHVRELHRLRAAVADAAGATPPSGLLTAPAGGPSPPRHDLTPRELTVLGLLAEGLTAAGIGRRLTISPHTVNRHLEKVYRKLGTNNRVSAVLAAKRAGIVR</sequence>
<dbReference type="CDD" id="cd06170">
    <property type="entry name" value="LuxR_C_like"/>
    <property type="match status" value="1"/>
</dbReference>
<dbReference type="PANTHER" id="PTHR44688">
    <property type="entry name" value="DNA-BINDING TRANSCRIPTIONAL ACTIVATOR DEVR_DOSR"/>
    <property type="match status" value="1"/>
</dbReference>
<keyword evidence="3" id="KW-0804">Transcription</keyword>
<dbReference type="GO" id="GO:0006355">
    <property type="term" value="P:regulation of DNA-templated transcription"/>
    <property type="evidence" value="ECO:0007669"/>
    <property type="project" value="InterPro"/>
</dbReference>
<dbReference type="PROSITE" id="PS50043">
    <property type="entry name" value="HTH_LUXR_2"/>
    <property type="match status" value="1"/>
</dbReference>
<dbReference type="Gene3D" id="1.10.10.10">
    <property type="entry name" value="Winged helix-like DNA-binding domain superfamily/Winged helix DNA-binding domain"/>
    <property type="match status" value="1"/>
</dbReference>
<dbReference type="SUPFAM" id="SSF46894">
    <property type="entry name" value="C-terminal effector domain of the bipartite response regulators"/>
    <property type="match status" value="1"/>
</dbReference>
<evidence type="ECO:0000256" key="1">
    <source>
        <dbReference type="ARBA" id="ARBA00023015"/>
    </source>
</evidence>
<dbReference type="InterPro" id="IPR036388">
    <property type="entry name" value="WH-like_DNA-bd_sf"/>
</dbReference>
<dbReference type="RefSeq" id="WP_126914078.1">
    <property type="nucleotide sequence ID" value="NZ_CP034587.1"/>
</dbReference>
<dbReference type="Pfam" id="PF00196">
    <property type="entry name" value="GerE"/>
    <property type="match status" value="1"/>
</dbReference>
<name>A0A3S9PGN9_STRLT</name>
<dbReference type="GO" id="GO:0003677">
    <property type="term" value="F:DNA binding"/>
    <property type="evidence" value="ECO:0007669"/>
    <property type="project" value="UniProtKB-KW"/>
</dbReference>
<dbReference type="SMART" id="SM00421">
    <property type="entry name" value="HTH_LUXR"/>
    <property type="match status" value="1"/>
</dbReference>
<reference evidence="5 6" key="1">
    <citation type="submission" date="2018-12" db="EMBL/GenBank/DDBJ databases">
        <title>The whole draft genome of Streptomyce luteoverticillatus CGMCC 15060.</title>
        <authorList>
            <person name="Feng Z."/>
            <person name="Chen G."/>
            <person name="Zhang J."/>
            <person name="Zhu H."/>
            <person name="Yu X."/>
            <person name="Zhang W."/>
            <person name="Zhang X."/>
        </authorList>
    </citation>
    <scope>NUCLEOTIDE SEQUENCE [LARGE SCALE GENOMIC DNA]</scope>
    <source>
        <strain evidence="5 6">CGMCC 15060</strain>
    </source>
</reference>
<dbReference type="AlphaFoldDB" id="A0A3S9PGN9"/>
<dbReference type="OrthoDB" id="3178272at2"/>
<dbReference type="Proteomes" id="UP000267900">
    <property type="component" value="Chromosome"/>
</dbReference>
<accession>A0A3S9PGN9</accession>
<dbReference type="InterPro" id="IPR016032">
    <property type="entry name" value="Sig_transdc_resp-reg_C-effctor"/>
</dbReference>
<evidence type="ECO:0000256" key="2">
    <source>
        <dbReference type="ARBA" id="ARBA00023125"/>
    </source>
</evidence>
<proteinExistence type="predicted"/>
<dbReference type="InterPro" id="IPR000792">
    <property type="entry name" value="Tscrpt_reg_LuxR_C"/>
</dbReference>
<gene>
    <name evidence="5" type="ORF">EKH77_10135</name>
</gene>
<dbReference type="PRINTS" id="PR00038">
    <property type="entry name" value="HTHLUXR"/>
</dbReference>
<evidence type="ECO:0000313" key="6">
    <source>
        <dbReference type="Proteomes" id="UP000267900"/>
    </source>
</evidence>
<keyword evidence="6" id="KW-1185">Reference proteome</keyword>
<keyword evidence="2" id="KW-0238">DNA-binding</keyword>
<dbReference type="PANTHER" id="PTHR44688:SF16">
    <property type="entry name" value="DNA-BINDING TRANSCRIPTIONAL ACTIVATOR DEVR_DOSR"/>
    <property type="match status" value="1"/>
</dbReference>
<keyword evidence="1" id="KW-0805">Transcription regulation</keyword>
<feature type="domain" description="HTH luxR-type" evidence="4">
    <location>
        <begin position="199"/>
        <end position="264"/>
    </location>
</feature>
<dbReference type="EMBL" id="CP034587">
    <property type="protein sequence ID" value="AZQ71522.1"/>
    <property type="molecule type" value="Genomic_DNA"/>
</dbReference>